<comment type="similarity">
    <text evidence="1">Belongs to the MlaA family.</text>
</comment>
<name>A0ABQ3IEJ4_9GAMM</name>
<feature type="signal peptide" evidence="3">
    <location>
        <begin position="1"/>
        <end position="29"/>
    </location>
</feature>
<keyword evidence="5" id="KW-1185">Reference proteome</keyword>
<evidence type="ECO:0000256" key="2">
    <source>
        <dbReference type="ARBA" id="ARBA00022729"/>
    </source>
</evidence>
<dbReference type="PANTHER" id="PTHR30035:SF3">
    <property type="entry name" value="INTERMEMBRANE PHOSPHOLIPID TRANSPORT SYSTEM LIPOPROTEIN MLAA"/>
    <property type="match status" value="1"/>
</dbReference>
<dbReference type="PANTHER" id="PTHR30035">
    <property type="entry name" value="LIPOPROTEIN VACJ-RELATED"/>
    <property type="match status" value="1"/>
</dbReference>
<feature type="chain" id="PRO_5046928323" evidence="3">
    <location>
        <begin position="30"/>
        <end position="258"/>
    </location>
</feature>
<sequence>MFLSRVYFIKHFLLVTVLIGLSACSSTNAVNQQSADTNSDPLESINRPFWTFTWDYADKYAFKPAAQGYVKYVPSEIRTGLHNVALNLNEPSAIINNLLQGKFTSAAKSTGRFILNSTIGILGIFDPASDFGWAREHEEFGEVLGKYGVSDGPYLVVPALGPSSVREEVGDYVDRYYWPLAVIDFWPNVVRSAVIGLEARAALADQEQLIKESIDSYEFVKNAYFQNMKFKVYDGNPPIMVNAEEEAELEAFLEEFDE</sequence>
<accession>A0ABQ3IEJ4</accession>
<evidence type="ECO:0000256" key="1">
    <source>
        <dbReference type="ARBA" id="ARBA00010634"/>
    </source>
</evidence>
<organism evidence="4 5">
    <name type="scientific">Thalassotalea profundi</name>
    <dbReference type="NCBI Taxonomy" id="2036687"/>
    <lineage>
        <taxon>Bacteria</taxon>
        <taxon>Pseudomonadati</taxon>
        <taxon>Pseudomonadota</taxon>
        <taxon>Gammaproteobacteria</taxon>
        <taxon>Alteromonadales</taxon>
        <taxon>Colwelliaceae</taxon>
        <taxon>Thalassotalea</taxon>
    </lineage>
</organism>
<dbReference type="EMBL" id="BNAH01000002">
    <property type="protein sequence ID" value="GHE80688.1"/>
    <property type="molecule type" value="Genomic_DNA"/>
</dbReference>
<reference evidence="5" key="1">
    <citation type="journal article" date="2019" name="Int. J. Syst. Evol. Microbiol.">
        <title>The Global Catalogue of Microorganisms (GCM) 10K type strain sequencing project: providing services to taxonomists for standard genome sequencing and annotation.</title>
        <authorList>
            <consortium name="The Broad Institute Genomics Platform"/>
            <consortium name="The Broad Institute Genome Sequencing Center for Infectious Disease"/>
            <person name="Wu L."/>
            <person name="Ma J."/>
        </authorList>
    </citation>
    <scope>NUCLEOTIDE SEQUENCE [LARGE SCALE GENOMIC DNA]</scope>
    <source>
        <strain evidence="5">CGMCC 1.15922</strain>
    </source>
</reference>
<comment type="caution">
    <text evidence="4">The sequence shown here is derived from an EMBL/GenBank/DDBJ whole genome shotgun (WGS) entry which is preliminary data.</text>
</comment>
<dbReference type="PROSITE" id="PS51257">
    <property type="entry name" value="PROKAR_LIPOPROTEIN"/>
    <property type="match status" value="1"/>
</dbReference>
<dbReference type="PRINTS" id="PR01805">
    <property type="entry name" value="VACJLIPOPROT"/>
</dbReference>
<dbReference type="Pfam" id="PF04333">
    <property type="entry name" value="MlaA"/>
    <property type="match status" value="1"/>
</dbReference>
<protein>
    <submittedName>
        <fullName evidence="4">ABC transporter</fullName>
    </submittedName>
</protein>
<evidence type="ECO:0000256" key="3">
    <source>
        <dbReference type="SAM" id="SignalP"/>
    </source>
</evidence>
<evidence type="ECO:0000313" key="4">
    <source>
        <dbReference type="EMBL" id="GHE80688.1"/>
    </source>
</evidence>
<dbReference type="InterPro" id="IPR007428">
    <property type="entry name" value="MlaA"/>
</dbReference>
<evidence type="ECO:0000313" key="5">
    <source>
        <dbReference type="Proteomes" id="UP000626370"/>
    </source>
</evidence>
<dbReference type="Proteomes" id="UP000626370">
    <property type="component" value="Unassembled WGS sequence"/>
</dbReference>
<gene>
    <name evidence="4" type="primary">mlaA</name>
    <name evidence="4" type="ORF">GCM10011501_05820</name>
</gene>
<keyword evidence="2 3" id="KW-0732">Signal</keyword>
<proteinExistence type="inferred from homology"/>
<dbReference type="RefSeq" id="WP_189376605.1">
    <property type="nucleotide sequence ID" value="NZ_BNAH01000002.1"/>
</dbReference>